<accession>A0A0H3KEC6</accession>
<name>A0A0H3KEC6_BURM1</name>
<sequence length="104" mass="12349">MALTQEQRVALIVARQYIAEGRDAHLCFALNRVARRYPKLNTAAEGLRAYIQRALSPYTTLEEWIARHELVKPPRLWRIPRTPAERREARIQWIDWMLDEPKEV</sequence>
<gene>
    <name evidence="1" type="ordered locus">BMULJ_01394</name>
</gene>
<proteinExistence type="predicted"/>
<protein>
    <submittedName>
        <fullName evidence="1">Bacteriophage protein</fullName>
    </submittedName>
</protein>
<dbReference type="Proteomes" id="UP000008815">
    <property type="component" value="Chromosome 1"/>
</dbReference>
<evidence type="ECO:0000313" key="2">
    <source>
        <dbReference type="Proteomes" id="UP000008815"/>
    </source>
</evidence>
<keyword evidence="2" id="KW-1185">Reference proteome</keyword>
<dbReference type="AlphaFoldDB" id="A0A0H3KEC6"/>
<organism evidence="1 2">
    <name type="scientific">Burkholderia multivorans (strain ATCC 17616 / 249)</name>
    <dbReference type="NCBI Taxonomy" id="395019"/>
    <lineage>
        <taxon>Bacteria</taxon>
        <taxon>Pseudomonadati</taxon>
        <taxon>Pseudomonadota</taxon>
        <taxon>Betaproteobacteria</taxon>
        <taxon>Burkholderiales</taxon>
        <taxon>Burkholderiaceae</taxon>
        <taxon>Burkholderia</taxon>
        <taxon>Burkholderia cepacia complex</taxon>
    </lineage>
</organism>
<evidence type="ECO:0000313" key="1">
    <source>
        <dbReference type="EMBL" id="BAG43330.1"/>
    </source>
</evidence>
<dbReference type="KEGG" id="bmu:Bmul_1847"/>
<dbReference type="KEGG" id="bmj:BMULJ_01394"/>
<reference evidence="1 2" key="1">
    <citation type="submission" date="2007-04" db="EMBL/GenBank/DDBJ databases">
        <title>Complete genome sequence of Burkholderia multivorans ATCC 17616.</title>
        <authorList>
            <person name="Ohtsubo Y."/>
            <person name="Yamashita A."/>
            <person name="Kurokawa K."/>
            <person name="Takami H."/>
            <person name="Yuhara S."/>
            <person name="Nishiyama E."/>
            <person name="Endo R."/>
            <person name="Miyazaki R."/>
            <person name="Ono A."/>
            <person name="Yano K."/>
            <person name="Ito M."/>
            <person name="Sota M."/>
            <person name="Yuji N."/>
            <person name="Hattori M."/>
            <person name="Tsuda M."/>
        </authorList>
    </citation>
    <scope>NUCLEOTIDE SEQUENCE [LARGE SCALE GENOMIC DNA]</scope>
    <source>
        <strain evidence="2">ATCC 17616 / 249</strain>
    </source>
</reference>
<dbReference type="EMBL" id="AP009385">
    <property type="protein sequence ID" value="BAG43330.1"/>
    <property type="molecule type" value="Genomic_DNA"/>
</dbReference>
<dbReference type="STRING" id="395019.BMULJ_01394"/>
<dbReference type="RefSeq" id="WP_012213544.1">
    <property type="nucleotide sequence ID" value="NC_010084.1"/>
</dbReference>
<dbReference type="HOGENOM" id="CLU_2244871_0_0_4"/>